<organism evidence="14 15">
    <name type="scientific">Tistlia consotensis USBA 355</name>
    <dbReference type="NCBI Taxonomy" id="560819"/>
    <lineage>
        <taxon>Bacteria</taxon>
        <taxon>Pseudomonadati</taxon>
        <taxon>Pseudomonadota</taxon>
        <taxon>Alphaproteobacteria</taxon>
        <taxon>Rhodospirillales</taxon>
        <taxon>Rhodovibrionaceae</taxon>
        <taxon>Tistlia</taxon>
    </lineage>
</organism>
<comment type="subunit">
    <text evidence="13">Forms an energy-coupling factor (ECF) transporter complex composed of an ATP-binding protein (A component, CbiO), a transmembrane protein (T component, CbiQ) and 2 possible substrate-capture proteins (S components, CbiM and CbiN) of unknown stoichimetry.</text>
</comment>
<dbReference type="EMBL" id="FWZX01000010">
    <property type="protein sequence ID" value="SMF29046.1"/>
    <property type="molecule type" value="Genomic_DNA"/>
</dbReference>
<keyword evidence="6 13" id="KW-0169">Cobalamin biosynthesis</keyword>
<evidence type="ECO:0000256" key="2">
    <source>
        <dbReference type="ARBA" id="ARBA00004953"/>
    </source>
</evidence>
<comment type="pathway">
    <text evidence="2 13">Cofactor biosynthesis; adenosylcobalamin biosynthesis.</text>
</comment>
<dbReference type="UniPathway" id="UPA00148"/>
<keyword evidence="11 13" id="KW-0170">Cobalt</keyword>
<feature type="transmembrane region" description="Helical" evidence="13">
    <location>
        <begin position="80"/>
        <end position="101"/>
    </location>
</feature>
<dbReference type="AlphaFoldDB" id="A0A1Y6C0C8"/>
<proteinExistence type="inferred from homology"/>
<dbReference type="RefSeq" id="WP_085123241.1">
    <property type="nucleotide sequence ID" value="NZ_FWZX01000010.1"/>
</dbReference>
<dbReference type="NCBIfam" id="TIGR00123">
    <property type="entry name" value="cbiM"/>
    <property type="match status" value="1"/>
</dbReference>
<comment type="similarity">
    <text evidence="12 13">Belongs to the CbiM family.</text>
</comment>
<evidence type="ECO:0000256" key="6">
    <source>
        <dbReference type="ARBA" id="ARBA00022573"/>
    </source>
</evidence>
<evidence type="ECO:0000313" key="14">
    <source>
        <dbReference type="EMBL" id="SMF29046.1"/>
    </source>
</evidence>
<dbReference type="STRING" id="560819.SAMN05428998_11014"/>
<evidence type="ECO:0000256" key="8">
    <source>
        <dbReference type="ARBA" id="ARBA00022989"/>
    </source>
</evidence>
<dbReference type="NCBIfam" id="NF006184">
    <property type="entry name" value="PRK08319.1"/>
    <property type="match status" value="1"/>
</dbReference>
<evidence type="ECO:0000256" key="13">
    <source>
        <dbReference type="HAMAP-Rule" id="MF_01462"/>
    </source>
</evidence>
<feature type="transmembrane region" description="Helical" evidence="13">
    <location>
        <begin position="41"/>
        <end position="60"/>
    </location>
</feature>
<comment type="function">
    <text evidence="13">Part of the energy-coupling factor (ECF) transporter complex CbiMNOQ involved in cobalt import.</text>
</comment>
<evidence type="ECO:0000256" key="12">
    <source>
        <dbReference type="ARBA" id="ARBA00060918"/>
    </source>
</evidence>
<evidence type="ECO:0000256" key="9">
    <source>
        <dbReference type="ARBA" id="ARBA00023065"/>
    </source>
</evidence>
<feature type="transmembrane region" description="Helical" evidence="13">
    <location>
        <begin position="108"/>
        <end position="127"/>
    </location>
</feature>
<feature type="transmembrane region" description="Helical" evidence="13">
    <location>
        <begin position="6"/>
        <end position="29"/>
    </location>
</feature>
<dbReference type="GO" id="GO:0043190">
    <property type="term" value="C:ATP-binding cassette (ABC) transporter complex"/>
    <property type="evidence" value="ECO:0007669"/>
    <property type="project" value="InterPro"/>
</dbReference>
<keyword evidence="10 13" id="KW-0472">Membrane</keyword>
<evidence type="ECO:0000256" key="5">
    <source>
        <dbReference type="ARBA" id="ARBA00022475"/>
    </source>
</evidence>
<dbReference type="PANTHER" id="PTHR43627:SF1">
    <property type="entry name" value="COBALT TRANSPORT PROTEIN CBIM"/>
    <property type="match status" value="1"/>
</dbReference>
<name>A0A1Y6C0C8_9PROT</name>
<dbReference type="GO" id="GO:0009236">
    <property type="term" value="P:cobalamin biosynthetic process"/>
    <property type="evidence" value="ECO:0007669"/>
    <property type="project" value="UniProtKB-UniRule"/>
</dbReference>
<keyword evidence="7 13" id="KW-0812">Transmembrane</keyword>
<protein>
    <recommendedName>
        <fullName evidence="13">Cobalt transport protein CbiM</fullName>
    </recommendedName>
    <alternativeName>
        <fullName evidence="13">Energy-coupling factor transporter probable substrate-capture protein CbiM</fullName>
        <shortName evidence="13">ECF transporter S component CbiM</shortName>
    </alternativeName>
</protein>
<evidence type="ECO:0000256" key="1">
    <source>
        <dbReference type="ARBA" id="ARBA00004429"/>
    </source>
</evidence>
<keyword evidence="15" id="KW-1185">Reference proteome</keyword>
<keyword evidence="5 13" id="KW-1003">Cell membrane</keyword>
<reference evidence="14 15" key="1">
    <citation type="submission" date="2017-04" db="EMBL/GenBank/DDBJ databases">
        <authorList>
            <person name="Afonso C.L."/>
            <person name="Miller P.J."/>
            <person name="Scott M.A."/>
            <person name="Spackman E."/>
            <person name="Goraichik I."/>
            <person name="Dimitrov K.M."/>
            <person name="Suarez D.L."/>
            <person name="Swayne D.E."/>
        </authorList>
    </citation>
    <scope>NUCLEOTIDE SEQUENCE [LARGE SCALE GENOMIC DNA]</scope>
    <source>
        <strain evidence="14 15">USBA 355</strain>
    </source>
</reference>
<dbReference type="GO" id="GO:0015087">
    <property type="term" value="F:cobalt ion transmembrane transporter activity"/>
    <property type="evidence" value="ECO:0007669"/>
    <property type="project" value="UniProtKB-UniRule"/>
</dbReference>
<comment type="subcellular location">
    <subcellularLocation>
        <location evidence="1">Cell inner membrane</location>
        <topology evidence="1">Multi-pass membrane protein</topology>
    </subcellularLocation>
    <subcellularLocation>
        <location evidence="13">Cell membrane</location>
        <topology evidence="13">Multi-pass membrane protein</topology>
    </subcellularLocation>
</comment>
<dbReference type="Pfam" id="PF01891">
    <property type="entry name" value="CbiM"/>
    <property type="match status" value="1"/>
</dbReference>
<dbReference type="HAMAP" id="MF_01462">
    <property type="entry name" value="CbiM"/>
    <property type="match status" value="1"/>
</dbReference>
<gene>
    <name evidence="13" type="primary">cbiM</name>
    <name evidence="14" type="ORF">SAMN05428998_11014</name>
</gene>
<dbReference type="FunFam" id="1.10.1760.20:FF:000001">
    <property type="entry name" value="Cobalt transport protein CbiM"/>
    <property type="match status" value="1"/>
</dbReference>
<feature type="transmembrane region" description="Helical" evidence="13">
    <location>
        <begin position="133"/>
        <end position="155"/>
    </location>
</feature>
<keyword evidence="3 13" id="KW-0171">Cobalt transport</keyword>
<dbReference type="InterPro" id="IPR002751">
    <property type="entry name" value="CbiM/NikMN"/>
</dbReference>
<evidence type="ECO:0000313" key="15">
    <source>
        <dbReference type="Proteomes" id="UP000192917"/>
    </source>
</evidence>
<evidence type="ECO:0000256" key="7">
    <source>
        <dbReference type="ARBA" id="ARBA00022692"/>
    </source>
</evidence>
<accession>A0A1Y6C0C8</accession>
<dbReference type="Proteomes" id="UP000192917">
    <property type="component" value="Unassembled WGS sequence"/>
</dbReference>
<sequence length="223" mass="22567">MHIMEGFLPATHCVGWALASAPFVAAGAVRIRRVVRQHPEVKLLLGASGAYVFVLSALKLPSVTGSCSHPTGTGLAASLFGPTVTTVLSAIVLLFQALLLAHGGLTTLGANIFSMGIVGPFVAWGLYRGLSAAGASLAVAIFFAAALGDLSTYVVTSFQLALAFPDPAGGVAGAAGKFLGVFAVTQVPLAISEGLLTVVVMNLLGKYSAGELSALSVLSRRSA</sequence>
<evidence type="ECO:0000256" key="10">
    <source>
        <dbReference type="ARBA" id="ARBA00023136"/>
    </source>
</evidence>
<dbReference type="PANTHER" id="PTHR43627">
    <property type="match status" value="1"/>
</dbReference>
<keyword evidence="9 13" id="KW-0406">Ion transport</keyword>
<dbReference type="InterPro" id="IPR018024">
    <property type="entry name" value="CbiM"/>
</dbReference>
<dbReference type="Gene3D" id="1.10.1760.20">
    <property type="match status" value="1"/>
</dbReference>
<evidence type="ECO:0000256" key="3">
    <source>
        <dbReference type="ARBA" id="ARBA00022426"/>
    </source>
</evidence>
<keyword evidence="8 13" id="KW-1133">Transmembrane helix</keyword>
<evidence type="ECO:0000256" key="4">
    <source>
        <dbReference type="ARBA" id="ARBA00022448"/>
    </source>
</evidence>
<keyword evidence="4 13" id="KW-0813">Transport</keyword>
<evidence type="ECO:0000256" key="11">
    <source>
        <dbReference type="ARBA" id="ARBA00023285"/>
    </source>
</evidence>